<dbReference type="EMBL" id="JBEHCU010007682">
    <property type="protein sequence ID" value="KAL1394276.1"/>
    <property type="molecule type" value="Genomic_DNA"/>
</dbReference>
<keyword evidence="2" id="KW-1133">Transmembrane helix</keyword>
<keyword evidence="2" id="KW-0472">Membrane</keyword>
<gene>
    <name evidence="3" type="ORF">pipiens_012072</name>
</gene>
<protein>
    <submittedName>
        <fullName evidence="3">Uncharacterized protein</fullName>
    </submittedName>
</protein>
<dbReference type="Proteomes" id="UP001562425">
    <property type="component" value="Unassembled WGS sequence"/>
</dbReference>
<evidence type="ECO:0000256" key="2">
    <source>
        <dbReference type="SAM" id="Phobius"/>
    </source>
</evidence>
<dbReference type="AlphaFoldDB" id="A0ABD1D3U6"/>
<name>A0ABD1D3U6_CULPP</name>
<feature type="transmembrane region" description="Helical" evidence="2">
    <location>
        <begin position="61"/>
        <end position="84"/>
    </location>
</feature>
<feature type="region of interest" description="Disordered" evidence="1">
    <location>
        <begin position="88"/>
        <end position="110"/>
    </location>
</feature>
<proteinExistence type="predicted"/>
<keyword evidence="2" id="KW-0812">Transmembrane</keyword>
<sequence>MLRLRGLAERLSSQIETTQAEIFNALGALDSRARMPEQVRFVQIETEDNTRGLVIWTSNGFYVSLKFVLLLHLVVLAVLGLLCLPRSEQKQTSTTTESQMQIISSKKVEV</sequence>
<reference evidence="3 4" key="1">
    <citation type="submission" date="2024-05" db="EMBL/GenBank/DDBJ databases">
        <title>Culex pipiens pipiens assembly and annotation.</title>
        <authorList>
            <person name="Alout H."/>
            <person name="Durand T."/>
        </authorList>
    </citation>
    <scope>NUCLEOTIDE SEQUENCE [LARGE SCALE GENOMIC DNA]</scope>
    <source>
        <strain evidence="3">HA-2024</strain>
        <tissue evidence="3">Whole body</tissue>
    </source>
</reference>
<keyword evidence="4" id="KW-1185">Reference proteome</keyword>
<evidence type="ECO:0000313" key="4">
    <source>
        <dbReference type="Proteomes" id="UP001562425"/>
    </source>
</evidence>
<organism evidence="3 4">
    <name type="scientific">Culex pipiens pipiens</name>
    <name type="common">Northern house mosquito</name>
    <dbReference type="NCBI Taxonomy" id="38569"/>
    <lineage>
        <taxon>Eukaryota</taxon>
        <taxon>Metazoa</taxon>
        <taxon>Ecdysozoa</taxon>
        <taxon>Arthropoda</taxon>
        <taxon>Hexapoda</taxon>
        <taxon>Insecta</taxon>
        <taxon>Pterygota</taxon>
        <taxon>Neoptera</taxon>
        <taxon>Endopterygota</taxon>
        <taxon>Diptera</taxon>
        <taxon>Nematocera</taxon>
        <taxon>Culicoidea</taxon>
        <taxon>Culicidae</taxon>
        <taxon>Culicinae</taxon>
        <taxon>Culicini</taxon>
        <taxon>Culex</taxon>
        <taxon>Culex</taxon>
    </lineage>
</organism>
<evidence type="ECO:0000256" key="1">
    <source>
        <dbReference type="SAM" id="MobiDB-lite"/>
    </source>
</evidence>
<evidence type="ECO:0000313" key="3">
    <source>
        <dbReference type="EMBL" id="KAL1394276.1"/>
    </source>
</evidence>
<accession>A0ABD1D3U6</accession>
<comment type="caution">
    <text evidence="3">The sequence shown here is derived from an EMBL/GenBank/DDBJ whole genome shotgun (WGS) entry which is preliminary data.</text>
</comment>